<keyword evidence="2" id="KW-1185">Reference proteome</keyword>
<evidence type="ECO:0000313" key="2">
    <source>
        <dbReference type="Proteomes" id="UP000016933"/>
    </source>
</evidence>
<dbReference type="Proteomes" id="UP000016933">
    <property type="component" value="Unassembled WGS sequence"/>
</dbReference>
<dbReference type="OrthoDB" id="3648501at2759"/>
<proteinExistence type="predicted"/>
<dbReference type="PANTHER" id="PTHR42085:SF1">
    <property type="entry name" value="F-BOX DOMAIN-CONTAINING PROTEIN"/>
    <property type="match status" value="1"/>
</dbReference>
<evidence type="ECO:0008006" key="3">
    <source>
        <dbReference type="Google" id="ProtNLM"/>
    </source>
</evidence>
<dbReference type="InterPro" id="IPR038883">
    <property type="entry name" value="AN11006-like"/>
</dbReference>
<gene>
    <name evidence="1" type="ORF">DOTSEDRAFT_25550</name>
</gene>
<dbReference type="EMBL" id="KB446540">
    <property type="protein sequence ID" value="EME43629.1"/>
    <property type="molecule type" value="Genomic_DNA"/>
</dbReference>
<dbReference type="PANTHER" id="PTHR42085">
    <property type="entry name" value="F-BOX DOMAIN-CONTAINING PROTEIN"/>
    <property type="match status" value="1"/>
</dbReference>
<reference evidence="2" key="1">
    <citation type="journal article" date="2012" name="PLoS Genet.">
        <title>The genomes of the fungal plant pathogens Cladosporium fulvum and Dothistroma septosporum reveal adaptation to different hosts and lifestyles but also signatures of common ancestry.</title>
        <authorList>
            <person name="de Wit P.J.G.M."/>
            <person name="van der Burgt A."/>
            <person name="Oekmen B."/>
            <person name="Stergiopoulos I."/>
            <person name="Abd-Elsalam K.A."/>
            <person name="Aerts A.L."/>
            <person name="Bahkali A.H."/>
            <person name="Beenen H.G."/>
            <person name="Chettri P."/>
            <person name="Cox M.P."/>
            <person name="Datema E."/>
            <person name="de Vries R.P."/>
            <person name="Dhillon B."/>
            <person name="Ganley A.R."/>
            <person name="Griffiths S.A."/>
            <person name="Guo Y."/>
            <person name="Hamelin R.C."/>
            <person name="Henrissat B."/>
            <person name="Kabir M.S."/>
            <person name="Jashni M.K."/>
            <person name="Kema G."/>
            <person name="Klaubauf S."/>
            <person name="Lapidus A."/>
            <person name="Levasseur A."/>
            <person name="Lindquist E."/>
            <person name="Mehrabi R."/>
            <person name="Ohm R.A."/>
            <person name="Owen T.J."/>
            <person name="Salamov A."/>
            <person name="Schwelm A."/>
            <person name="Schijlen E."/>
            <person name="Sun H."/>
            <person name="van den Burg H.A."/>
            <person name="van Ham R.C.H.J."/>
            <person name="Zhang S."/>
            <person name="Goodwin S.B."/>
            <person name="Grigoriev I.V."/>
            <person name="Collemare J."/>
            <person name="Bradshaw R.E."/>
        </authorList>
    </citation>
    <scope>NUCLEOTIDE SEQUENCE [LARGE SCALE GENOMIC DNA]</scope>
    <source>
        <strain evidence="2">NZE10 / CBS 128990</strain>
    </source>
</reference>
<dbReference type="AlphaFoldDB" id="M2Y5U8"/>
<organism evidence="1 2">
    <name type="scientific">Dothistroma septosporum (strain NZE10 / CBS 128990)</name>
    <name type="common">Red band needle blight fungus</name>
    <name type="synonym">Mycosphaerella pini</name>
    <dbReference type="NCBI Taxonomy" id="675120"/>
    <lineage>
        <taxon>Eukaryota</taxon>
        <taxon>Fungi</taxon>
        <taxon>Dikarya</taxon>
        <taxon>Ascomycota</taxon>
        <taxon>Pezizomycotina</taxon>
        <taxon>Dothideomycetes</taxon>
        <taxon>Dothideomycetidae</taxon>
        <taxon>Mycosphaerellales</taxon>
        <taxon>Mycosphaerellaceae</taxon>
        <taxon>Dothistroma</taxon>
    </lineage>
</organism>
<name>M2Y5U8_DOTSN</name>
<reference evidence="1 2" key="2">
    <citation type="journal article" date="2012" name="PLoS Pathog.">
        <title>Diverse lifestyles and strategies of plant pathogenesis encoded in the genomes of eighteen Dothideomycetes fungi.</title>
        <authorList>
            <person name="Ohm R.A."/>
            <person name="Feau N."/>
            <person name="Henrissat B."/>
            <person name="Schoch C.L."/>
            <person name="Horwitz B.A."/>
            <person name="Barry K.W."/>
            <person name="Condon B.J."/>
            <person name="Copeland A.C."/>
            <person name="Dhillon B."/>
            <person name="Glaser F."/>
            <person name="Hesse C.N."/>
            <person name="Kosti I."/>
            <person name="LaButti K."/>
            <person name="Lindquist E.A."/>
            <person name="Lucas S."/>
            <person name="Salamov A.A."/>
            <person name="Bradshaw R.E."/>
            <person name="Ciuffetti L."/>
            <person name="Hamelin R.C."/>
            <person name="Kema G.H.J."/>
            <person name="Lawrence C."/>
            <person name="Scott J.A."/>
            <person name="Spatafora J.W."/>
            <person name="Turgeon B.G."/>
            <person name="de Wit P.J.G.M."/>
            <person name="Zhong S."/>
            <person name="Goodwin S.B."/>
            <person name="Grigoriev I.V."/>
        </authorList>
    </citation>
    <scope>NUCLEOTIDE SEQUENCE [LARGE SCALE GENOMIC DNA]</scope>
    <source>
        <strain evidence="2">NZE10 / CBS 128990</strain>
    </source>
</reference>
<sequence length="238" mass="27325">MVTTEDILAGLCHPQDACLLFTRLPAELRTCIYECVLIVQPDDEHGSVRLIRHLPGEHAPLSVLTLLETCRLIHNEALGIFFQQNRFRLSFRTSLAAGAAPRIPFPYVSPSRSIYIHDLLVNVASFGSIELVCRLLARQLPALYYLRIVLRDVYDHYNDGPDRDRELLKEFVEDRESFKLAVTKLRGPLKEFHLIWEDFQMLEHQEPRGWRDCGEELSRETGMSISLSRRGPVKLAVS</sequence>
<evidence type="ECO:0000313" key="1">
    <source>
        <dbReference type="EMBL" id="EME43629.1"/>
    </source>
</evidence>
<protein>
    <recommendedName>
        <fullName evidence="3">F-box domain-containing protein</fullName>
    </recommendedName>
</protein>
<dbReference type="HOGENOM" id="CLU_1165789_0_0_1"/>
<accession>M2Y5U8</accession>
<dbReference type="eggNOG" id="ENOG502T3JJ">
    <property type="taxonomic scope" value="Eukaryota"/>
</dbReference>